<dbReference type="InterPro" id="IPR005746">
    <property type="entry name" value="Thioredoxin"/>
</dbReference>
<keyword evidence="9" id="KW-1185">Reference proteome</keyword>
<dbReference type="PROSITE" id="PS51352">
    <property type="entry name" value="THIOREDOXIN_2"/>
    <property type="match status" value="1"/>
</dbReference>
<dbReference type="PROSITE" id="PS00194">
    <property type="entry name" value="THIOREDOXIN_1"/>
    <property type="match status" value="1"/>
</dbReference>
<evidence type="ECO:0000256" key="1">
    <source>
        <dbReference type="ARBA" id="ARBA00022799"/>
    </source>
</evidence>
<dbReference type="FunFam" id="3.40.30.10:FF:000245">
    <property type="entry name" value="Thioredoxin"/>
    <property type="match status" value="1"/>
</dbReference>
<feature type="domain" description="Thioredoxin" evidence="7">
    <location>
        <begin position="1"/>
        <end position="104"/>
    </location>
</feature>
<reference evidence="8 9" key="1">
    <citation type="submission" date="2024-04" db="EMBL/GenBank/DDBJ databases">
        <authorList>
            <person name="Waldvogel A.-M."/>
            <person name="Schoenle A."/>
        </authorList>
    </citation>
    <scope>NUCLEOTIDE SEQUENCE [LARGE SCALE GENOMIC DNA]</scope>
</reference>
<keyword evidence="1" id="KW-0702">S-nitrosylation</keyword>
<dbReference type="Pfam" id="PF00085">
    <property type="entry name" value="Thioredoxin"/>
    <property type="match status" value="1"/>
</dbReference>
<keyword evidence="3 6" id="KW-0676">Redox-active center</keyword>
<feature type="site" description="Contributes to redox potential value" evidence="5">
    <location>
        <position position="33"/>
    </location>
</feature>
<proteinExistence type="inferred from homology"/>
<dbReference type="SUPFAM" id="SSF52833">
    <property type="entry name" value="Thioredoxin-like"/>
    <property type="match status" value="1"/>
</dbReference>
<dbReference type="PIRSF" id="PIRSF000077">
    <property type="entry name" value="Thioredoxin"/>
    <property type="match status" value="1"/>
</dbReference>
<sequence>MKYLTSKDEFDAELEQAGNKLVVIDFTATWCGPCRTIAPEFEKLAAQIPDVIFVKVDVDEAAELSQHCGISCMPTFQFYKNKVKVAEITGADLGKLKSTVAANK</sequence>
<gene>
    <name evidence="8" type="ORF">KC01_LOCUS20246</name>
</gene>
<evidence type="ECO:0000313" key="8">
    <source>
        <dbReference type="EMBL" id="CAL1590793.1"/>
    </source>
</evidence>
<dbReference type="InterPro" id="IPR036249">
    <property type="entry name" value="Thioredoxin-like_sf"/>
</dbReference>
<dbReference type="CDD" id="cd02947">
    <property type="entry name" value="TRX_family"/>
    <property type="match status" value="1"/>
</dbReference>
<evidence type="ECO:0000256" key="5">
    <source>
        <dbReference type="PIRSR" id="PIRSR000077-1"/>
    </source>
</evidence>
<evidence type="ECO:0000256" key="6">
    <source>
        <dbReference type="PIRSR" id="PIRSR000077-4"/>
    </source>
</evidence>
<keyword evidence="2 6" id="KW-1015">Disulfide bond</keyword>
<evidence type="ECO:0000259" key="7">
    <source>
        <dbReference type="PROSITE" id="PS51352"/>
    </source>
</evidence>
<feature type="active site" description="Nucleophile" evidence="5">
    <location>
        <position position="34"/>
    </location>
</feature>
<dbReference type="EMBL" id="OZ035841">
    <property type="protein sequence ID" value="CAL1590793.1"/>
    <property type="molecule type" value="Genomic_DNA"/>
</dbReference>
<feature type="active site" description="Nucleophile" evidence="5">
    <location>
        <position position="31"/>
    </location>
</feature>
<dbReference type="PRINTS" id="PR00421">
    <property type="entry name" value="THIOREDOXIN"/>
</dbReference>
<dbReference type="InterPro" id="IPR017937">
    <property type="entry name" value="Thioredoxin_CS"/>
</dbReference>
<dbReference type="Proteomes" id="UP001497482">
    <property type="component" value="Chromosome 19"/>
</dbReference>
<organism evidence="8 9">
    <name type="scientific">Knipowitschia caucasica</name>
    <name type="common">Caucasian dwarf goby</name>
    <name type="synonym">Pomatoschistus caucasicus</name>
    <dbReference type="NCBI Taxonomy" id="637954"/>
    <lineage>
        <taxon>Eukaryota</taxon>
        <taxon>Metazoa</taxon>
        <taxon>Chordata</taxon>
        <taxon>Craniata</taxon>
        <taxon>Vertebrata</taxon>
        <taxon>Euteleostomi</taxon>
        <taxon>Actinopterygii</taxon>
        <taxon>Neopterygii</taxon>
        <taxon>Teleostei</taxon>
        <taxon>Neoteleostei</taxon>
        <taxon>Acanthomorphata</taxon>
        <taxon>Gobiaria</taxon>
        <taxon>Gobiiformes</taxon>
        <taxon>Gobioidei</taxon>
        <taxon>Gobiidae</taxon>
        <taxon>Gobiinae</taxon>
        <taxon>Knipowitschia</taxon>
    </lineage>
</organism>
<dbReference type="InterPro" id="IPR013766">
    <property type="entry name" value="Thioredoxin_domain"/>
</dbReference>
<feature type="site" description="Deprotonates C-terminal active site Cys" evidence="5">
    <location>
        <position position="25"/>
    </location>
</feature>
<comment type="similarity">
    <text evidence="4">Belongs to the thioredoxin family.</text>
</comment>
<dbReference type="AlphaFoldDB" id="A0AAV2KPU6"/>
<feature type="disulfide bond" description="Redox-active" evidence="6">
    <location>
        <begin position="31"/>
        <end position="34"/>
    </location>
</feature>
<evidence type="ECO:0000256" key="2">
    <source>
        <dbReference type="ARBA" id="ARBA00023157"/>
    </source>
</evidence>
<dbReference type="GO" id="GO:0015035">
    <property type="term" value="F:protein-disulfide reductase activity"/>
    <property type="evidence" value="ECO:0007669"/>
    <property type="project" value="InterPro"/>
</dbReference>
<name>A0AAV2KPU6_KNICA</name>
<evidence type="ECO:0000256" key="4">
    <source>
        <dbReference type="PIRNR" id="PIRNR000077"/>
    </source>
</evidence>
<dbReference type="PANTHER" id="PTHR46115">
    <property type="entry name" value="THIOREDOXIN-LIKE PROTEIN 1"/>
    <property type="match status" value="1"/>
</dbReference>
<feature type="site" description="Contributes to redox potential value" evidence="5">
    <location>
        <position position="32"/>
    </location>
</feature>
<protein>
    <recommendedName>
        <fullName evidence="4">Thioredoxin</fullName>
    </recommendedName>
</protein>
<dbReference type="Gene3D" id="3.40.30.10">
    <property type="entry name" value="Glutaredoxin"/>
    <property type="match status" value="1"/>
</dbReference>
<evidence type="ECO:0000313" key="9">
    <source>
        <dbReference type="Proteomes" id="UP001497482"/>
    </source>
</evidence>
<accession>A0AAV2KPU6</accession>
<evidence type="ECO:0000256" key="3">
    <source>
        <dbReference type="ARBA" id="ARBA00023284"/>
    </source>
</evidence>